<dbReference type="AlphaFoldDB" id="A0A2S4PI20"/>
<name>A0A2S4PI20_9PEZI</name>
<evidence type="ECO:0000313" key="4">
    <source>
        <dbReference type="Proteomes" id="UP000237438"/>
    </source>
</evidence>
<accession>A0A2S4PI20</accession>
<reference evidence="3 4" key="1">
    <citation type="submission" date="2017-10" db="EMBL/GenBank/DDBJ databases">
        <title>Development of genomic resources for the powdery mildew, Erysiphe pulchra.</title>
        <authorList>
            <person name="Wadl P.A."/>
            <person name="Mack B.M."/>
            <person name="Moore G."/>
            <person name="Beltz S.B."/>
        </authorList>
    </citation>
    <scope>NUCLEOTIDE SEQUENCE [LARGE SCALE GENOMIC DNA]</scope>
    <source>
        <strain evidence="3">Cflorida</strain>
    </source>
</reference>
<dbReference type="InterPro" id="IPR005162">
    <property type="entry name" value="Retrotrans_gag_dom"/>
</dbReference>
<gene>
    <name evidence="3" type="ORF">EPUL_006485</name>
</gene>
<dbReference type="Proteomes" id="UP000237438">
    <property type="component" value="Unassembled WGS sequence"/>
</dbReference>
<feature type="non-terminal residue" evidence="3">
    <location>
        <position position="1"/>
    </location>
</feature>
<feature type="region of interest" description="Disordered" evidence="1">
    <location>
        <begin position="78"/>
        <end position="101"/>
    </location>
</feature>
<sequence>PSLTDSFQSTLSFDTSEEFISARSSFQSDDLRSMASLSNLQGEPMDLSQGEVPIPPTIPSLSPYQIAQLLSLLNVEENPKPRIRQPPINKNDKKPSKWPEWDGSKENYSTYIDLLLAKIDVDWDHLGGHKAVCMDMISTIPREKRNRVATWFSSGGPDNDWNYLLFIDHFNDNFEDKTAARTAGEKLSRMRQGEHQTFSAYLNDFEYMLAQAKGLNWEGRVKVNSLSGGLNDRLTDRLISVNLSDDDYTLYVKQVRVLAGKLEARENFYPRHGVRKTKTWFITRSGTIPQSMNTDHQAQEAISRQVTAPQLDADGDTQMSGIN</sequence>
<feature type="domain" description="Retrotransposon gag" evidence="2">
    <location>
        <begin position="147"/>
        <end position="232"/>
    </location>
</feature>
<protein>
    <recommendedName>
        <fullName evidence="2">Retrotransposon gag domain-containing protein</fullName>
    </recommendedName>
</protein>
<proteinExistence type="predicted"/>
<feature type="compositionally biased region" description="Polar residues" evidence="1">
    <location>
        <begin position="291"/>
        <end position="308"/>
    </location>
</feature>
<keyword evidence="4" id="KW-1185">Reference proteome</keyword>
<dbReference type="Pfam" id="PF03732">
    <property type="entry name" value="Retrotrans_gag"/>
    <property type="match status" value="1"/>
</dbReference>
<feature type="non-terminal residue" evidence="3">
    <location>
        <position position="323"/>
    </location>
</feature>
<feature type="compositionally biased region" description="Basic and acidic residues" evidence="1">
    <location>
        <begin position="90"/>
        <end position="101"/>
    </location>
</feature>
<comment type="caution">
    <text evidence="3">The sequence shown here is derived from an EMBL/GenBank/DDBJ whole genome shotgun (WGS) entry which is preliminary data.</text>
</comment>
<dbReference type="OrthoDB" id="3595023at2759"/>
<feature type="region of interest" description="Disordered" evidence="1">
    <location>
        <begin position="291"/>
        <end position="323"/>
    </location>
</feature>
<organism evidence="3 4">
    <name type="scientific">Erysiphe pulchra</name>
    <dbReference type="NCBI Taxonomy" id="225359"/>
    <lineage>
        <taxon>Eukaryota</taxon>
        <taxon>Fungi</taxon>
        <taxon>Dikarya</taxon>
        <taxon>Ascomycota</taxon>
        <taxon>Pezizomycotina</taxon>
        <taxon>Leotiomycetes</taxon>
        <taxon>Erysiphales</taxon>
        <taxon>Erysiphaceae</taxon>
        <taxon>Erysiphe</taxon>
    </lineage>
</organism>
<evidence type="ECO:0000259" key="2">
    <source>
        <dbReference type="Pfam" id="PF03732"/>
    </source>
</evidence>
<dbReference type="EMBL" id="PEDP01010052">
    <property type="protein sequence ID" value="POS81653.1"/>
    <property type="molecule type" value="Genomic_DNA"/>
</dbReference>
<evidence type="ECO:0000256" key="1">
    <source>
        <dbReference type="SAM" id="MobiDB-lite"/>
    </source>
</evidence>
<evidence type="ECO:0000313" key="3">
    <source>
        <dbReference type="EMBL" id="POS81653.1"/>
    </source>
</evidence>